<evidence type="ECO:0000313" key="5">
    <source>
        <dbReference type="Proteomes" id="UP000072741"/>
    </source>
</evidence>
<organism evidence="4 5">
    <name type="scientific">Pseudacidovorax intermedius</name>
    <dbReference type="NCBI Taxonomy" id="433924"/>
    <lineage>
        <taxon>Bacteria</taxon>
        <taxon>Pseudomonadati</taxon>
        <taxon>Pseudomonadota</taxon>
        <taxon>Betaproteobacteria</taxon>
        <taxon>Burkholderiales</taxon>
        <taxon>Comamonadaceae</taxon>
        <taxon>Pseudacidovorax</taxon>
    </lineage>
</organism>
<dbReference type="GO" id="GO:0016491">
    <property type="term" value="F:oxidoreductase activity"/>
    <property type="evidence" value="ECO:0007669"/>
    <property type="project" value="UniProtKB-KW"/>
</dbReference>
<dbReference type="OrthoDB" id="9801953at2"/>
<keyword evidence="1" id="KW-0560">Oxidoreductase</keyword>
<dbReference type="InterPro" id="IPR036291">
    <property type="entry name" value="NAD(P)-bd_dom_sf"/>
</dbReference>
<dbReference type="PANTHER" id="PTHR43818:SF11">
    <property type="entry name" value="BCDNA.GH03377"/>
    <property type="match status" value="1"/>
</dbReference>
<proteinExistence type="predicted"/>
<evidence type="ECO:0000259" key="2">
    <source>
        <dbReference type="Pfam" id="PF01408"/>
    </source>
</evidence>
<dbReference type="Proteomes" id="UP000072741">
    <property type="component" value="Unassembled WGS sequence"/>
</dbReference>
<dbReference type="InterPro" id="IPR050463">
    <property type="entry name" value="Gfo/Idh/MocA_oxidrdct_glycsds"/>
</dbReference>
<dbReference type="SUPFAM" id="SSF51735">
    <property type="entry name" value="NAD(P)-binding Rossmann-fold domains"/>
    <property type="match status" value="1"/>
</dbReference>
<dbReference type="PANTHER" id="PTHR43818">
    <property type="entry name" value="BCDNA.GH03377"/>
    <property type="match status" value="1"/>
</dbReference>
<dbReference type="InterPro" id="IPR055170">
    <property type="entry name" value="GFO_IDH_MocA-like_dom"/>
</dbReference>
<comment type="caution">
    <text evidence="4">The sequence shown here is derived from an EMBL/GenBank/DDBJ whole genome shotgun (WGS) entry which is preliminary data.</text>
</comment>
<accession>A0A147H590</accession>
<dbReference type="Gene3D" id="3.40.50.720">
    <property type="entry name" value="NAD(P)-binding Rossmann-like Domain"/>
    <property type="match status" value="1"/>
</dbReference>
<dbReference type="AlphaFoldDB" id="A0A147H590"/>
<dbReference type="EMBL" id="LDSL01000036">
    <property type="protein sequence ID" value="KTT25109.1"/>
    <property type="molecule type" value="Genomic_DNA"/>
</dbReference>
<gene>
    <name evidence="4" type="ORF">NS331_05365</name>
</gene>
<dbReference type="Gene3D" id="3.30.360.10">
    <property type="entry name" value="Dihydrodipicolinate Reductase, domain 2"/>
    <property type="match status" value="1"/>
</dbReference>
<feature type="domain" description="Gfo/Idh/MocA-like oxidoreductase N-terminal" evidence="2">
    <location>
        <begin position="11"/>
        <end position="128"/>
    </location>
</feature>
<dbReference type="RefSeq" id="WP_058640978.1">
    <property type="nucleotide sequence ID" value="NZ_LDSL01000036.1"/>
</dbReference>
<dbReference type="Pfam" id="PF01408">
    <property type="entry name" value="GFO_IDH_MocA"/>
    <property type="match status" value="1"/>
</dbReference>
<dbReference type="Pfam" id="PF22725">
    <property type="entry name" value="GFO_IDH_MocA_C3"/>
    <property type="match status" value="1"/>
</dbReference>
<keyword evidence="5" id="KW-1185">Reference proteome</keyword>
<dbReference type="SUPFAM" id="SSF55347">
    <property type="entry name" value="Glyceraldehyde-3-phosphate dehydrogenase-like, C-terminal domain"/>
    <property type="match status" value="1"/>
</dbReference>
<evidence type="ECO:0000256" key="1">
    <source>
        <dbReference type="ARBA" id="ARBA00023002"/>
    </source>
</evidence>
<protein>
    <submittedName>
        <fullName evidence="4">Oxidoreductase</fullName>
    </submittedName>
</protein>
<dbReference type="InterPro" id="IPR000683">
    <property type="entry name" value="Gfo/Idh/MocA-like_OxRdtase_N"/>
</dbReference>
<dbReference type="GO" id="GO:0000166">
    <property type="term" value="F:nucleotide binding"/>
    <property type="evidence" value="ECO:0007669"/>
    <property type="project" value="InterPro"/>
</dbReference>
<evidence type="ECO:0000313" key="4">
    <source>
        <dbReference type="EMBL" id="KTT25109.1"/>
    </source>
</evidence>
<evidence type="ECO:0000259" key="3">
    <source>
        <dbReference type="Pfam" id="PF22725"/>
    </source>
</evidence>
<sequence length="339" mass="35993">MSSRTAASRPRLGFLGTGWIGRHRLQALQQDGTAEVALLCDSDPASLDAAAALAPGARTVPDPADLPAGLALDGLVIATPSALHAAQARAALEAGLAVFCQKPLARSASETRAVIEAARRADRRLGVDLCYRHTAAARAVARQVRSGALGEVYAIDLVFHNAYGPDKAWFRDPALSGGGCLIDLGTHLVDLALWVMDFPAADEASARLYAQGRRLGPAPDEVEDHALAQFTLAPGTSVRLACSWNLSAGRDAVIEAHFHGTRGSARLANVDGSFYDFVAERCHGTRAERLAEPPDDWGGRAAVRWARAVAAGGRFDDEAWQALRVAELLDQLYGRHGRP</sequence>
<feature type="domain" description="GFO/IDH/MocA-like oxidoreductase" evidence="3">
    <location>
        <begin position="138"/>
        <end position="265"/>
    </location>
</feature>
<reference evidence="4 5" key="1">
    <citation type="journal article" date="2016" name="Front. Microbiol.">
        <title>Genomic Resource of Rice Seed Associated Bacteria.</title>
        <authorList>
            <person name="Midha S."/>
            <person name="Bansal K."/>
            <person name="Sharma S."/>
            <person name="Kumar N."/>
            <person name="Patil P.P."/>
            <person name="Chaudhry V."/>
            <person name="Patil P.B."/>
        </authorList>
    </citation>
    <scope>NUCLEOTIDE SEQUENCE [LARGE SCALE GENOMIC DNA]</scope>
    <source>
        <strain evidence="4 5">NS331</strain>
    </source>
</reference>
<dbReference type="PATRIC" id="fig|433924.3.peg.2938"/>
<name>A0A147H590_9BURK</name>